<evidence type="ECO:0000256" key="5">
    <source>
        <dbReference type="ARBA" id="ARBA00023002"/>
    </source>
</evidence>
<dbReference type="GO" id="GO:0071949">
    <property type="term" value="F:FAD binding"/>
    <property type="evidence" value="ECO:0007669"/>
    <property type="project" value="InterPro"/>
</dbReference>
<evidence type="ECO:0000256" key="1">
    <source>
        <dbReference type="ARBA" id="ARBA00001974"/>
    </source>
</evidence>
<dbReference type="GeneID" id="85448383"/>
<name>A0AAD8PQV1_9PEZI</name>
<dbReference type="Pfam" id="PF01565">
    <property type="entry name" value="FAD_binding_4"/>
    <property type="match status" value="1"/>
</dbReference>
<dbReference type="InterPro" id="IPR050416">
    <property type="entry name" value="FAD-linked_Oxidoreductase"/>
</dbReference>
<dbReference type="Pfam" id="PF08031">
    <property type="entry name" value="BBE"/>
    <property type="match status" value="1"/>
</dbReference>
<dbReference type="PANTHER" id="PTHR42973:SF39">
    <property type="entry name" value="FAD-BINDING PCMH-TYPE DOMAIN-CONTAINING PROTEIN"/>
    <property type="match status" value="1"/>
</dbReference>
<evidence type="ECO:0000256" key="2">
    <source>
        <dbReference type="ARBA" id="ARBA00005466"/>
    </source>
</evidence>
<keyword evidence="4" id="KW-0274">FAD</keyword>
<reference evidence="7" key="1">
    <citation type="submission" date="2021-06" db="EMBL/GenBank/DDBJ databases">
        <title>Comparative genomics, transcriptomics and evolutionary studies reveal genomic signatures of adaptation to plant cell wall in hemibiotrophic fungi.</title>
        <authorList>
            <consortium name="DOE Joint Genome Institute"/>
            <person name="Baroncelli R."/>
            <person name="Diaz J.F."/>
            <person name="Benocci T."/>
            <person name="Peng M."/>
            <person name="Battaglia E."/>
            <person name="Haridas S."/>
            <person name="Andreopoulos W."/>
            <person name="Labutti K."/>
            <person name="Pangilinan J."/>
            <person name="Floch G.L."/>
            <person name="Makela M.R."/>
            <person name="Henrissat B."/>
            <person name="Grigoriev I.V."/>
            <person name="Crouch J.A."/>
            <person name="De Vries R.P."/>
            <person name="Sukno S.A."/>
            <person name="Thon M.R."/>
        </authorList>
    </citation>
    <scope>NUCLEOTIDE SEQUENCE</scope>
    <source>
        <strain evidence="7">CBS 125086</strain>
    </source>
</reference>
<sequence>MTQQPLAIIRPRIEAEVSAFIQELHAQDIPFGTRSGGHDMTAAQARGRDGVMIDLRAMGSISIAEDKKSARIGGGTLSIKLSNFLQQHKLLTPHGWCPTVGTVDTDDHPDLLWALRGVGNSNFGILVEHRIKLYPKTGFLAGFLGFPAAEAGDVLIKFGKFEKELPINFIGEATHMTLPGVGPVLAWLSAWTSEDDDVDNGWRFLERMKALARHTDTQKVSVVDDYTFLNTIPSPTNTHWHPRLGTFEYLAPELANVFVSHPPPGAACATVMHTAHGRALNKKPGACHPPRTRRRIAAISVGIVDATAQAAEYEKYKNWADDMVDDLCKQRHALLYGCRNLSSDTDVDWVATYGEETAARLKEVKKKFDPANVFKNGYPRLDLLRGEIWAAAAAPITVFSIP</sequence>
<dbReference type="InterPro" id="IPR006094">
    <property type="entry name" value="Oxid_FAD_bind_N"/>
</dbReference>
<feature type="domain" description="FAD-binding PCMH-type" evidence="6">
    <location>
        <begin position="1"/>
        <end position="105"/>
    </location>
</feature>
<evidence type="ECO:0000256" key="3">
    <source>
        <dbReference type="ARBA" id="ARBA00022630"/>
    </source>
</evidence>
<dbReference type="GO" id="GO:0016491">
    <property type="term" value="F:oxidoreductase activity"/>
    <property type="evidence" value="ECO:0007669"/>
    <property type="project" value="UniProtKB-KW"/>
</dbReference>
<dbReference type="Proteomes" id="UP001230504">
    <property type="component" value="Unassembled WGS sequence"/>
</dbReference>
<comment type="cofactor">
    <cofactor evidence="1">
        <name>FAD</name>
        <dbReference type="ChEBI" id="CHEBI:57692"/>
    </cofactor>
</comment>
<dbReference type="EMBL" id="JAHLJV010000081">
    <property type="protein sequence ID" value="KAK1574070.1"/>
    <property type="molecule type" value="Genomic_DNA"/>
</dbReference>
<dbReference type="Gene3D" id="3.40.462.20">
    <property type="match status" value="1"/>
</dbReference>
<evidence type="ECO:0000256" key="4">
    <source>
        <dbReference type="ARBA" id="ARBA00022827"/>
    </source>
</evidence>
<organism evidence="7 8">
    <name type="scientific">Colletotrichum navitas</name>
    <dbReference type="NCBI Taxonomy" id="681940"/>
    <lineage>
        <taxon>Eukaryota</taxon>
        <taxon>Fungi</taxon>
        <taxon>Dikarya</taxon>
        <taxon>Ascomycota</taxon>
        <taxon>Pezizomycotina</taxon>
        <taxon>Sordariomycetes</taxon>
        <taxon>Hypocreomycetidae</taxon>
        <taxon>Glomerellales</taxon>
        <taxon>Glomerellaceae</taxon>
        <taxon>Colletotrichum</taxon>
        <taxon>Colletotrichum graminicola species complex</taxon>
    </lineage>
</organism>
<keyword evidence="3" id="KW-0285">Flavoprotein</keyword>
<dbReference type="AlphaFoldDB" id="A0AAD8PQV1"/>
<evidence type="ECO:0000313" key="8">
    <source>
        <dbReference type="Proteomes" id="UP001230504"/>
    </source>
</evidence>
<evidence type="ECO:0000259" key="6">
    <source>
        <dbReference type="PROSITE" id="PS51387"/>
    </source>
</evidence>
<dbReference type="SUPFAM" id="SSF56176">
    <property type="entry name" value="FAD-binding/transporter-associated domain-like"/>
    <property type="match status" value="1"/>
</dbReference>
<gene>
    <name evidence="7" type="ORF">LY79DRAFT_673204</name>
</gene>
<dbReference type="RefSeq" id="XP_060409625.1">
    <property type="nucleotide sequence ID" value="XM_060564143.1"/>
</dbReference>
<proteinExistence type="inferred from homology"/>
<dbReference type="InterPro" id="IPR016166">
    <property type="entry name" value="FAD-bd_PCMH"/>
</dbReference>
<comment type="caution">
    <text evidence="7">The sequence shown here is derived from an EMBL/GenBank/DDBJ whole genome shotgun (WGS) entry which is preliminary data.</text>
</comment>
<keyword evidence="5" id="KW-0560">Oxidoreductase</keyword>
<dbReference type="Gene3D" id="3.30.465.10">
    <property type="match status" value="2"/>
</dbReference>
<dbReference type="InterPro" id="IPR012951">
    <property type="entry name" value="BBE"/>
</dbReference>
<dbReference type="InterPro" id="IPR036318">
    <property type="entry name" value="FAD-bd_PCMH-like_sf"/>
</dbReference>
<keyword evidence="8" id="KW-1185">Reference proteome</keyword>
<dbReference type="PROSITE" id="PS51387">
    <property type="entry name" value="FAD_PCMH"/>
    <property type="match status" value="1"/>
</dbReference>
<accession>A0AAD8PQV1</accession>
<dbReference type="PANTHER" id="PTHR42973">
    <property type="entry name" value="BINDING OXIDOREDUCTASE, PUTATIVE (AFU_ORTHOLOGUE AFUA_1G17690)-RELATED"/>
    <property type="match status" value="1"/>
</dbReference>
<evidence type="ECO:0000313" key="7">
    <source>
        <dbReference type="EMBL" id="KAK1574070.1"/>
    </source>
</evidence>
<dbReference type="InterPro" id="IPR016169">
    <property type="entry name" value="FAD-bd_PCMH_sub2"/>
</dbReference>
<comment type="similarity">
    <text evidence="2">Belongs to the oxygen-dependent FAD-linked oxidoreductase family.</text>
</comment>
<protein>
    <recommendedName>
        <fullName evidence="6">FAD-binding PCMH-type domain-containing protein</fullName>
    </recommendedName>
</protein>